<keyword evidence="3" id="KW-1185">Reference proteome</keyword>
<keyword evidence="1" id="KW-0175">Coiled coil</keyword>
<protein>
    <recommendedName>
        <fullName evidence="4">Primosomal protein</fullName>
    </recommendedName>
</protein>
<accession>A0A939E0B1</accession>
<feature type="coiled-coil region" evidence="1">
    <location>
        <begin position="194"/>
        <end position="224"/>
    </location>
</feature>
<evidence type="ECO:0008006" key="4">
    <source>
        <dbReference type="Google" id="ProtNLM"/>
    </source>
</evidence>
<evidence type="ECO:0000256" key="1">
    <source>
        <dbReference type="SAM" id="Coils"/>
    </source>
</evidence>
<evidence type="ECO:0000313" key="3">
    <source>
        <dbReference type="Proteomes" id="UP000664332"/>
    </source>
</evidence>
<dbReference type="AlphaFoldDB" id="A0A939E0B1"/>
<sequence>MAQLGTEHIIPLKVSLTHGDYYTLWAPSWKAHGEEWQAFIGKDDDLYLFESRGALLSFIESGQPHDLTEHPKWASFNAGDDTRVIPGTIGGNIDLIGVPALLAERPGHENVSGCARAFRVARSFGDVLSLTSTQSFFASYSVLNNLDRGADHYADEAGRGEWSSVGRTVLANWDTVIDEIDAAVTVKKVDAEQAAEAEQRVVAADEAAEKARREREEELKAKANSIDPYDASVWGTSGIDPVKISIDGRIVYTLRTYVSGQPVFLGHFGEIYTFNSRKAMVRWLAEHSEHDLAGLATWPDIMLQVNNGTLEAMVHADNTYSFQGLKEDIAAGPNEVDTDQMRQAYELLADAADWARDDGVNKILVANPEFQEYIAYMLGGSSGYRPSAPYTSEANLWAQLEDNLTGRFSKF</sequence>
<comment type="caution">
    <text evidence="2">The sequence shown here is derived from an EMBL/GenBank/DDBJ whole genome shotgun (WGS) entry which is preliminary data.</text>
</comment>
<proteinExistence type="predicted"/>
<organism evidence="2 3">
    <name type="scientific">Corynebacterium mendelii</name>
    <dbReference type="NCBI Taxonomy" id="2765362"/>
    <lineage>
        <taxon>Bacteria</taxon>
        <taxon>Bacillati</taxon>
        <taxon>Actinomycetota</taxon>
        <taxon>Actinomycetes</taxon>
        <taxon>Mycobacteriales</taxon>
        <taxon>Corynebacteriaceae</taxon>
        <taxon>Corynebacterium</taxon>
    </lineage>
</organism>
<reference evidence="2" key="1">
    <citation type="submission" date="2021-03" db="EMBL/GenBank/DDBJ databases">
        <authorList>
            <person name="Sun Q."/>
        </authorList>
    </citation>
    <scope>NUCLEOTIDE SEQUENCE</scope>
    <source>
        <strain evidence="2">CCM 8862</strain>
    </source>
</reference>
<name>A0A939E0B1_9CORY</name>
<evidence type="ECO:0000313" key="2">
    <source>
        <dbReference type="EMBL" id="MBN9644111.1"/>
    </source>
</evidence>
<dbReference type="EMBL" id="JAFLEQ010000008">
    <property type="protein sequence ID" value="MBN9644111.1"/>
    <property type="molecule type" value="Genomic_DNA"/>
</dbReference>
<dbReference type="Proteomes" id="UP000664332">
    <property type="component" value="Unassembled WGS sequence"/>
</dbReference>
<dbReference type="RefSeq" id="WP_207119034.1">
    <property type="nucleotide sequence ID" value="NZ_JAFLEQ010000008.1"/>
</dbReference>
<gene>
    <name evidence="2" type="ORF">JZY06_05685</name>
</gene>